<gene>
    <name evidence="3" type="ORF">PZE19_24450</name>
</gene>
<keyword evidence="3" id="KW-0645">Protease</keyword>
<reference evidence="3 4" key="1">
    <citation type="submission" date="2023-03" db="EMBL/GenBank/DDBJ databases">
        <title>Paludisphaera mucosa sp. nov. a novel planctomycete from northern fen.</title>
        <authorList>
            <person name="Ivanova A."/>
        </authorList>
    </citation>
    <scope>NUCLEOTIDE SEQUENCE [LARGE SCALE GENOMIC DNA]</scope>
    <source>
        <strain evidence="3 4">Pla2</strain>
    </source>
</reference>
<protein>
    <submittedName>
        <fullName evidence="3">Dipeptidase</fullName>
        <ecNumber evidence="3">3.4.13.19</ecNumber>
    </submittedName>
</protein>
<dbReference type="RefSeq" id="WP_277863226.1">
    <property type="nucleotide sequence ID" value="NZ_JARRAG010000002.1"/>
</dbReference>
<evidence type="ECO:0000256" key="1">
    <source>
        <dbReference type="SAM" id="MobiDB-lite"/>
    </source>
</evidence>
<accession>A0ABT6FHB3</accession>
<evidence type="ECO:0000256" key="2">
    <source>
        <dbReference type="SAM" id="SignalP"/>
    </source>
</evidence>
<dbReference type="PROSITE" id="PS51365">
    <property type="entry name" value="RENAL_DIPEPTIDASE_2"/>
    <property type="match status" value="1"/>
</dbReference>
<dbReference type="Gene3D" id="3.20.20.140">
    <property type="entry name" value="Metal-dependent hydrolases"/>
    <property type="match status" value="1"/>
</dbReference>
<dbReference type="InterPro" id="IPR008257">
    <property type="entry name" value="Pept_M19"/>
</dbReference>
<organism evidence="3 4">
    <name type="scientific">Paludisphaera mucosa</name>
    <dbReference type="NCBI Taxonomy" id="3030827"/>
    <lineage>
        <taxon>Bacteria</taxon>
        <taxon>Pseudomonadati</taxon>
        <taxon>Planctomycetota</taxon>
        <taxon>Planctomycetia</taxon>
        <taxon>Isosphaerales</taxon>
        <taxon>Isosphaeraceae</taxon>
        <taxon>Paludisphaera</taxon>
    </lineage>
</organism>
<name>A0ABT6FHB3_9BACT</name>
<proteinExistence type="predicted"/>
<dbReference type="SUPFAM" id="SSF51556">
    <property type="entry name" value="Metallo-dependent hydrolases"/>
    <property type="match status" value="1"/>
</dbReference>
<dbReference type="PANTHER" id="PTHR10443:SF12">
    <property type="entry name" value="DIPEPTIDASE"/>
    <property type="match status" value="1"/>
</dbReference>
<feature type="chain" id="PRO_5047412877" evidence="2">
    <location>
        <begin position="29"/>
        <end position="429"/>
    </location>
</feature>
<dbReference type="Pfam" id="PF01244">
    <property type="entry name" value="Peptidase_M19"/>
    <property type="match status" value="1"/>
</dbReference>
<evidence type="ECO:0000313" key="4">
    <source>
        <dbReference type="Proteomes" id="UP001216907"/>
    </source>
</evidence>
<dbReference type="PANTHER" id="PTHR10443">
    <property type="entry name" value="MICROSOMAL DIPEPTIDASE"/>
    <property type="match status" value="1"/>
</dbReference>
<sequence length="429" mass="46229">MMVDPKSAGRWACAAALAAILIQGRAKADDPVAPRTLPPISERALAVHAAGMLFDGHNDYPWLIRTENDLGLTRLDFAGRINVGQTDIPRLRKGGLKAQFWSVYIPSEQPNPTKTVVEQIDFVNRLVEKYPADLALALTADDVAKAVQAGKIASLIGIEGGVAIDDSFAELRAFYKLGARYMTLTHNKTLAWADAANGEQLHGGLTPFGERVVAEMNRLGMLVDISHVSAETMADVLRVARAPVIASHSSAFALCPVPRNVPDAILTGLKANGGVVMVNFYSAFLVPDSNAKAREARDAIRKAHPDKAERAKALADWYKNEPGAIRGTVATVVDHIDHIAKVAGIDHVGIGSDFDGINSWPVGLDDVSDYPRITEELLRRGYSEPDVHKVLGGNALRALREAEVAAAKLQASTPPQVDDVKHVKKDEDD</sequence>
<keyword evidence="2" id="KW-0732">Signal</keyword>
<keyword evidence="3" id="KW-0224">Dipeptidase</keyword>
<feature type="region of interest" description="Disordered" evidence="1">
    <location>
        <begin position="407"/>
        <end position="429"/>
    </location>
</feature>
<comment type="caution">
    <text evidence="3">The sequence shown here is derived from an EMBL/GenBank/DDBJ whole genome shotgun (WGS) entry which is preliminary data.</text>
</comment>
<keyword evidence="3" id="KW-0378">Hydrolase</keyword>
<feature type="signal peptide" evidence="2">
    <location>
        <begin position="1"/>
        <end position="28"/>
    </location>
</feature>
<evidence type="ECO:0000313" key="3">
    <source>
        <dbReference type="EMBL" id="MDG3006935.1"/>
    </source>
</evidence>
<dbReference type="GO" id="GO:0016805">
    <property type="term" value="F:dipeptidase activity"/>
    <property type="evidence" value="ECO:0007669"/>
    <property type="project" value="UniProtKB-KW"/>
</dbReference>
<keyword evidence="4" id="KW-1185">Reference proteome</keyword>
<dbReference type="CDD" id="cd01301">
    <property type="entry name" value="rDP_like"/>
    <property type="match status" value="1"/>
</dbReference>
<dbReference type="EC" id="3.4.13.19" evidence="3"/>
<dbReference type="InterPro" id="IPR032466">
    <property type="entry name" value="Metal_Hydrolase"/>
</dbReference>
<dbReference type="EMBL" id="JARRAG010000002">
    <property type="protein sequence ID" value="MDG3006935.1"/>
    <property type="molecule type" value="Genomic_DNA"/>
</dbReference>
<feature type="compositionally biased region" description="Basic and acidic residues" evidence="1">
    <location>
        <begin position="418"/>
        <end position="429"/>
    </location>
</feature>
<dbReference type="Proteomes" id="UP001216907">
    <property type="component" value="Unassembled WGS sequence"/>
</dbReference>